<name>A0A927Q187_9ACTN</name>
<comment type="caution">
    <text evidence="3">The sequence shown here is derived from an EMBL/GenBank/DDBJ whole genome shotgun (WGS) entry which is preliminary data.</text>
</comment>
<keyword evidence="2" id="KW-1133">Transmembrane helix</keyword>
<keyword evidence="2" id="KW-0472">Membrane</keyword>
<dbReference type="RefSeq" id="WP_192141500.1">
    <property type="nucleotide sequence ID" value="NZ_JACYXZ010000001.1"/>
</dbReference>
<gene>
    <name evidence="3" type="ORF">IE331_06310</name>
</gene>
<evidence type="ECO:0000256" key="1">
    <source>
        <dbReference type="SAM" id="MobiDB-lite"/>
    </source>
</evidence>
<protein>
    <submittedName>
        <fullName evidence="3">DUF3352 domain-containing protein</fullName>
    </submittedName>
</protein>
<reference evidence="3" key="1">
    <citation type="submission" date="2020-09" db="EMBL/GenBank/DDBJ databases">
        <title>Nocardioides sp. strain MJB4 16S ribosomal RNA gene Genome sequencing and assembly.</title>
        <authorList>
            <person name="Kim I."/>
        </authorList>
    </citation>
    <scope>NUCLEOTIDE SEQUENCE</scope>
    <source>
        <strain evidence="3">MJB4</strain>
    </source>
</reference>
<dbReference type="Proteomes" id="UP000616839">
    <property type="component" value="Unassembled WGS sequence"/>
</dbReference>
<dbReference type="Pfam" id="PF11832">
    <property type="entry name" value="DUF3352"/>
    <property type="match status" value="1"/>
</dbReference>
<evidence type="ECO:0000313" key="3">
    <source>
        <dbReference type="EMBL" id="MBD8869234.1"/>
    </source>
</evidence>
<dbReference type="EMBL" id="JACYXZ010000001">
    <property type="protein sequence ID" value="MBD8869234.1"/>
    <property type="molecule type" value="Genomic_DNA"/>
</dbReference>
<evidence type="ECO:0000256" key="2">
    <source>
        <dbReference type="SAM" id="Phobius"/>
    </source>
</evidence>
<proteinExistence type="predicted"/>
<dbReference type="AlphaFoldDB" id="A0A927Q187"/>
<organism evidence="3 4">
    <name type="scientific">Nocardioides donggukensis</name>
    <dbReference type="NCBI Taxonomy" id="2774019"/>
    <lineage>
        <taxon>Bacteria</taxon>
        <taxon>Bacillati</taxon>
        <taxon>Actinomycetota</taxon>
        <taxon>Actinomycetes</taxon>
        <taxon>Propionibacteriales</taxon>
        <taxon>Nocardioidaceae</taxon>
        <taxon>Nocardioides</taxon>
    </lineage>
</organism>
<sequence length="557" mass="57986">MSQHPPTDGSGSGFGQDSGYGVSEQLYSSDGTPIAAETERPRRARKGLLVGGGVALAVLVGGGAWALSAFFSQGAQPAEALPAGTLGYVAIDLDPTGQQKLEAVEMLGKFPAFEDKIGLDTDDDVKQKLFEAMQRDGICPDLNYGSDVEPWLGNRAGIAAVDLGEDEVIPVAVVQVKDGDGAVAGIEKLVECSAEGEAQGEESAGGDEIGGYAVSGDWVVLAETEALAQGVVDATAEANLADDEEYQRWMASAGDPGVMSMYAAPAAGQAVLDFSTGFDDLSSSGGEPDPQTREMLEKFPGAAGVVRFDDGALEMEVVTGELESDLAQAFGTDRGDDALATLPQSTAVAVGIGFADGWVGTLIDYLGPMIEEDAGMSLDEALAEAERETGLALPEDLETLLGTSFSFALDGAFDPEQFFAGGVEEFPLGAKIAGDPEAMDAVLEKLRARFGADADLLASRVDGDHLLVGPSPAYLDRLAADGGLGDTVAFRSVVPNAEEAASIFYLNFDAGNWLVRLAEFDQNGETKENLAPLQAFGISSWIEDGEAHSLVRLTTED</sequence>
<accession>A0A927Q187</accession>
<keyword evidence="2" id="KW-0812">Transmembrane</keyword>
<keyword evidence="4" id="KW-1185">Reference proteome</keyword>
<evidence type="ECO:0000313" key="4">
    <source>
        <dbReference type="Proteomes" id="UP000616839"/>
    </source>
</evidence>
<dbReference type="InterPro" id="IPR021787">
    <property type="entry name" value="DUF3352"/>
</dbReference>
<feature type="transmembrane region" description="Helical" evidence="2">
    <location>
        <begin position="48"/>
        <end position="71"/>
    </location>
</feature>
<feature type="region of interest" description="Disordered" evidence="1">
    <location>
        <begin position="1"/>
        <end position="27"/>
    </location>
</feature>